<sequence length="208" mass="23436">MNVPMLSNGEGNVAKEDVALCVQLNSKQKVKQIYFVRSQSIKPFDFTDEGIGAKAYYRVIKQKENGQDSHTKEDFVTVITDEVEIVQRKSETGFNFILMLNKREIGIVAMIEEVVLQIEQESWQHKEKTNDHVAVKTLGNKYKAVFSRVAKKDIFSGDSIFQNIVVINPIRILSEAGKRKVKVFSPAALDFIGPGDRNQPTLIMRGCG</sequence>
<dbReference type="Proteomes" id="UP000319671">
    <property type="component" value="Unassembled WGS sequence"/>
</dbReference>
<proteinExistence type="predicted"/>
<dbReference type="AlphaFoldDB" id="A0A561DZ35"/>
<evidence type="ECO:0000313" key="1">
    <source>
        <dbReference type="EMBL" id="TWE08606.1"/>
    </source>
</evidence>
<dbReference type="EMBL" id="VIVN01000001">
    <property type="protein sequence ID" value="TWE08606.1"/>
    <property type="molecule type" value="Genomic_DNA"/>
</dbReference>
<accession>A0A561DZ35</accession>
<name>A0A561DZ35_9BACI</name>
<organism evidence="1 2">
    <name type="scientific">Neobacillus bataviensis</name>
    <dbReference type="NCBI Taxonomy" id="220685"/>
    <lineage>
        <taxon>Bacteria</taxon>
        <taxon>Bacillati</taxon>
        <taxon>Bacillota</taxon>
        <taxon>Bacilli</taxon>
        <taxon>Bacillales</taxon>
        <taxon>Bacillaceae</taxon>
        <taxon>Neobacillus</taxon>
    </lineage>
</organism>
<reference evidence="1 2" key="1">
    <citation type="submission" date="2019-06" db="EMBL/GenBank/DDBJ databases">
        <title>Sorghum-associated microbial communities from plants grown in Nebraska, USA.</title>
        <authorList>
            <person name="Schachtman D."/>
        </authorList>
    </citation>
    <scope>NUCLEOTIDE SEQUENCE [LARGE SCALE GENOMIC DNA]</scope>
    <source>
        <strain evidence="1 2">2482</strain>
    </source>
</reference>
<comment type="caution">
    <text evidence="1">The sequence shown here is derived from an EMBL/GenBank/DDBJ whole genome shotgun (WGS) entry which is preliminary data.</text>
</comment>
<keyword evidence="2" id="KW-1185">Reference proteome</keyword>
<protein>
    <submittedName>
        <fullName evidence="1">Uncharacterized protein</fullName>
    </submittedName>
</protein>
<gene>
    <name evidence="1" type="ORF">FB550_101632</name>
</gene>
<evidence type="ECO:0000313" key="2">
    <source>
        <dbReference type="Proteomes" id="UP000319671"/>
    </source>
</evidence>